<feature type="transmembrane region" description="Helical" evidence="1">
    <location>
        <begin position="36"/>
        <end position="53"/>
    </location>
</feature>
<evidence type="ECO:0000256" key="1">
    <source>
        <dbReference type="SAM" id="Phobius"/>
    </source>
</evidence>
<dbReference type="EMBL" id="BMNL01000003">
    <property type="protein sequence ID" value="GGP21696.1"/>
    <property type="molecule type" value="Genomic_DNA"/>
</dbReference>
<evidence type="ECO:0000313" key="2">
    <source>
        <dbReference type="EMBL" id="GGP21696.1"/>
    </source>
</evidence>
<dbReference type="GO" id="GO:0016779">
    <property type="term" value="F:nucleotidyltransferase activity"/>
    <property type="evidence" value="ECO:0007669"/>
    <property type="project" value="UniProtKB-KW"/>
</dbReference>
<evidence type="ECO:0000313" key="3">
    <source>
        <dbReference type="Proteomes" id="UP000610960"/>
    </source>
</evidence>
<feature type="transmembrane region" description="Helical" evidence="1">
    <location>
        <begin position="12"/>
        <end position="30"/>
    </location>
</feature>
<feature type="transmembrane region" description="Helical" evidence="1">
    <location>
        <begin position="185"/>
        <end position="208"/>
    </location>
</feature>
<dbReference type="AlphaFoldDB" id="A0A830GYA6"/>
<keyword evidence="2" id="KW-0548">Nucleotidyltransferase</keyword>
<keyword evidence="1" id="KW-0812">Transmembrane</keyword>
<gene>
    <name evidence="2" type="ORF">GCM10007981_14550</name>
</gene>
<name>A0A830GYA6_9CREN</name>
<dbReference type="OrthoDB" id="31565at2157"/>
<keyword evidence="1" id="KW-0472">Membrane</keyword>
<dbReference type="GO" id="GO:0004143">
    <property type="term" value="F:ATP-dependent diacylglycerol kinase activity"/>
    <property type="evidence" value="ECO:0007669"/>
    <property type="project" value="InterPro"/>
</dbReference>
<proteinExistence type="predicted"/>
<sequence>MSRAARIKSLLYRKLFHLILSVFLIIPFVIELQLQLITYYYLVLLILAAMLYATQLKRPIISMVISQALDDARKSIREQLVRVLSTIQRSGEGEVLFTFNKLESVFNETLNSIERDYEKRGGYLGVLMGSVGVYASYTAFGQLAVYGILALIFYDTFSALIGTAFGKHKLPYTSSTVEGAIGGLLVYAAVLSIFNFNILDLIVLGIVAVLSEAYGVEDNLTIPIFTSLAAFLLGMPTIL</sequence>
<dbReference type="PANTHER" id="PTHR31303:SF1">
    <property type="entry name" value="CTP-DEPENDENT DIACYLGLYCEROL KINASE 1"/>
    <property type="match status" value="1"/>
</dbReference>
<feature type="transmembrane region" description="Helical" evidence="1">
    <location>
        <begin position="220"/>
        <end position="238"/>
    </location>
</feature>
<comment type="caution">
    <text evidence="2">The sequence shown here is derived from an EMBL/GenBank/DDBJ whole genome shotgun (WGS) entry which is preliminary data.</text>
</comment>
<reference evidence="2" key="1">
    <citation type="journal article" date="2014" name="Int. J. Syst. Evol. Microbiol.">
        <title>Complete genome sequence of Corynebacterium casei LMG S-19264T (=DSM 44701T), isolated from a smear-ripened cheese.</title>
        <authorList>
            <consortium name="US DOE Joint Genome Institute (JGI-PGF)"/>
            <person name="Walter F."/>
            <person name="Albersmeier A."/>
            <person name="Kalinowski J."/>
            <person name="Ruckert C."/>
        </authorList>
    </citation>
    <scope>NUCLEOTIDE SEQUENCE</scope>
    <source>
        <strain evidence="2">JCM 10088</strain>
    </source>
</reference>
<accession>A0A830GYA6</accession>
<dbReference type="PANTHER" id="PTHR31303">
    <property type="entry name" value="CTP-DEPENDENT DIACYLGLYCEROL KINASE 1"/>
    <property type="match status" value="1"/>
</dbReference>
<protein>
    <submittedName>
        <fullName evidence="2">Phosphatidate cytidylyltransferase</fullName>
    </submittedName>
</protein>
<keyword evidence="2" id="KW-0808">Transferase</keyword>
<dbReference type="RefSeq" id="WP_188596742.1">
    <property type="nucleotide sequence ID" value="NZ_BMNL01000003.1"/>
</dbReference>
<feature type="transmembrane region" description="Helical" evidence="1">
    <location>
        <begin position="143"/>
        <end position="165"/>
    </location>
</feature>
<reference evidence="2" key="2">
    <citation type="submission" date="2020-09" db="EMBL/GenBank/DDBJ databases">
        <authorList>
            <person name="Sun Q."/>
            <person name="Ohkuma M."/>
        </authorList>
    </citation>
    <scope>NUCLEOTIDE SEQUENCE</scope>
    <source>
        <strain evidence="2">JCM 10088</strain>
    </source>
</reference>
<organism evidence="2 3">
    <name type="scientific">Thermocladium modestius</name>
    <dbReference type="NCBI Taxonomy" id="62609"/>
    <lineage>
        <taxon>Archaea</taxon>
        <taxon>Thermoproteota</taxon>
        <taxon>Thermoprotei</taxon>
        <taxon>Thermoproteales</taxon>
        <taxon>Thermoproteaceae</taxon>
        <taxon>Thermocladium</taxon>
    </lineage>
</organism>
<dbReference type="InterPro" id="IPR037997">
    <property type="entry name" value="Dgk1-like"/>
</dbReference>
<keyword evidence="3" id="KW-1185">Reference proteome</keyword>
<dbReference type="Proteomes" id="UP000610960">
    <property type="component" value="Unassembled WGS sequence"/>
</dbReference>
<keyword evidence="1" id="KW-1133">Transmembrane helix</keyword>